<dbReference type="SUPFAM" id="SSF49503">
    <property type="entry name" value="Cupredoxins"/>
    <property type="match status" value="1"/>
</dbReference>
<dbReference type="PANTHER" id="PTHR11709:SF71">
    <property type="entry name" value="OXIDOREDUCTASE TPCJ"/>
    <property type="match status" value="1"/>
</dbReference>
<keyword evidence="3" id="KW-0732">Signal</keyword>
<dbReference type="Gene3D" id="2.60.40.420">
    <property type="entry name" value="Cupredoxins - blue copper proteins"/>
    <property type="match status" value="1"/>
</dbReference>
<dbReference type="AlphaFoldDB" id="E3Q543"/>
<protein>
    <submittedName>
        <fullName evidence="7">Multicopper oxidase</fullName>
    </submittedName>
</protein>
<dbReference type="InterPro" id="IPR008972">
    <property type="entry name" value="Cupredoxin"/>
</dbReference>
<dbReference type="RefSeq" id="XP_008089830.1">
    <property type="nucleotide sequence ID" value="XM_008091639.1"/>
</dbReference>
<dbReference type="InterPro" id="IPR045087">
    <property type="entry name" value="Cu-oxidase_fam"/>
</dbReference>
<comment type="similarity">
    <text evidence="1">Belongs to the multicopper oxidase family.</text>
</comment>
<dbReference type="PROSITE" id="PS00079">
    <property type="entry name" value="MULTICOPPER_OXIDASE1"/>
    <property type="match status" value="1"/>
</dbReference>
<keyword evidence="8" id="KW-1185">Reference proteome</keyword>
<evidence type="ECO:0000259" key="6">
    <source>
        <dbReference type="Pfam" id="PF07731"/>
    </source>
</evidence>
<dbReference type="GO" id="GO:0005507">
    <property type="term" value="F:copper ion binding"/>
    <property type="evidence" value="ECO:0007669"/>
    <property type="project" value="InterPro"/>
</dbReference>
<dbReference type="OrthoDB" id="2121828at2759"/>
<evidence type="ECO:0000256" key="5">
    <source>
        <dbReference type="ARBA" id="ARBA00023180"/>
    </source>
</evidence>
<dbReference type="Pfam" id="PF07731">
    <property type="entry name" value="Cu-oxidase_2"/>
    <property type="match status" value="1"/>
</dbReference>
<dbReference type="STRING" id="645133.E3Q543"/>
<dbReference type="eggNOG" id="KOG1263">
    <property type="taxonomic scope" value="Eukaryota"/>
</dbReference>
<evidence type="ECO:0000256" key="1">
    <source>
        <dbReference type="ARBA" id="ARBA00010609"/>
    </source>
</evidence>
<dbReference type="Proteomes" id="UP000008782">
    <property type="component" value="Unassembled WGS sequence"/>
</dbReference>
<organism evidence="8">
    <name type="scientific">Colletotrichum graminicola (strain M1.001 / M2 / FGSC 10212)</name>
    <name type="common">Maize anthracnose fungus</name>
    <name type="synonym">Glomerella graminicola</name>
    <dbReference type="NCBI Taxonomy" id="645133"/>
    <lineage>
        <taxon>Eukaryota</taxon>
        <taxon>Fungi</taxon>
        <taxon>Dikarya</taxon>
        <taxon>Ascomycota</taxon>
        <taxon>Pezizomycotina</taxon>
        <taxon>Sordariomycetes</taxon>
        <taxon>Hypocreomycetidae</taxon>
        <taxon>Glomerellales</taxon>
        <taxon>Glomerellaceae</taxon>
        <taxon>Colletotrichum</taxon>
        <taxon>Colletotrichum graminicola species complex</taxon>
    </lineage>
</organism>
<dbReference type="InterPro" id="IPR033138">
    <property type="entry name" value="Cu_oxidase_CS"/>
</dbReference>
<keyword evidence="2" id="KW-0479">Metal-binding</keyword>
<dbReference type="HOGENOM" id="CLU_2003747_0_0_1"/>
<keyword evidence="4" id="KW-0560">Oxidoreductase</keyword>
<gene>
    <name evidence="7" type="ORF">GLRG_00954</name>
</gene>
<proteinExistence type="inferred from homology"/>
<name>E3Q543_COLGM</name>
<dbReference type="PROSITE" id="PS00080">
    <property type="entry name" value="MULTICOPPER_OXIDASE2"/>
    <property type="match status" value="1"/>
</dbReference>
<dbReference type="PANTHER" id="PTHR11709">
    <property type="entry name" value="MULTI-COPPER OXIDASE"/>
    <property type="match status" value="1"/>
</dbReference>
<feature type="domain" description="Plastocyanin-like" evidence="6">
    <location>
        <begin position="19"/>
        <end position="100"/>
    </location>
</feature>
<sequence>MFVDCVDWSSILVPDSVQIHLHGHDFAIVHQEDNKAWVPNDPNIFRPNKKNPPRRDAVLLPSNGFAAIAFKTDNPGVWLMHCHIANHASAGLSLQIMERQAAANVIWPPGDSSALDAAHSLCAS</sequence>
<accession>E3Q543</accession>
<dbReference type="InterPro" id="IPR002355">
    <property type="entry name" value="Cu_oxidase_Cu_BS"/>
</dbReference>
<evidence type="ECO:0000256" key="3">
    <source>
        <dbReference type="ARBA" id="ARBA00022729"/>
    </source>
</evidence>
<evidence type="ECO:0000256" key="2">
    <source>
        <dbReference type="ARBA" id="ARBA00022723"/>
    </source>
</evidence>
<evidence type="ECO:0000313" key="7">
    <source>
        <dbReference type="EMBL" id="EFQ25810.1"/>
    </source>
</evidence>
<dbReference type="GO" id="GO:0016491">
    <property type="term" value="F:oxidoreductase activity"/>
    <property type="evidence" value="ECO:0007669"/>
    <property type="project" value="UniProtKB-KW"/>
</dbReference>
<dbReference type="GeneID" id="24406319"/>
<dbReference type="EMBL" id="GG697333">
    <property type="protein sequence ID" value="EFQ25810.1"/>
    <property type="molecule type" value="Genomic_DNA"/>
</dbReference>
<evidence type="ECO:0000256" key="4">
    <source>
        <dbReference type="ARBA" id="ARBA00023002"/>
    </source>
</evidence>
<reference evidence="8" key="1">
    <citation type="journal article" date="2012" name="Nat. Genet.">
        <title>Lifestyle transitions in plant pathogenic Colletotrichum fungi deciphered by genome and transcriptome analyses.</title>
        <authorList>
            <person name="O'Connell R.J."/>
            <person name="Thon M.R."/>
            <person name="Hacquard S."/>
            <person name="Amyotte S.G."/>
            <person name="Kleemann J."/>
            <person name="Torres M.F."/>
            <person name="Damm U."/>
            <person name="Buiate E.A."/>
            <person name="Epstein L."/>
            <person name="Alkan N."/>
            <person name="Altmueller J."/>
            <person name="Alvarado-Balderrama L."/>
            <person name="Bauser C.A."/>
            <person name="Becker C."/>
            <person name="Birren B.W."/>
            <person name="Chen Z."/>
            <person name="Choi J."/>
            <person name="Crouch J.A."/>
            <person name="Duvick J.P."/>
            <person name="Farman M.A."/>
            <person name="Gan P."/>
            <person name="Heiman D."/>
            <person name="Henrissat B."/>
            <person name="Howard R.J."/>
            <person name="Kabbage M."/>
            <person name="Koch C."/>
            <person name="Kracher B."/>
            <person name="Kubo Y."/>
            <person name="Law A.D."/>
            <person name="Lebrun M.-H."/>
            <person name="Lee Y.-H."/>
            <person name="Miyara I."/>
            <person name="Moore N."/>
            <person name="Neumann U."/>
            <person name="Nordstroem K."/>
            <person name="Panaccione D.G."/>
            <person name="Panstruga R."/>
            <person name="Place M."/>
            <person name="Proctor R.H."/>
            <person name="Prusky D."/>
            <person name="Rech G."/>
            <person name="Reinhardt R."/>
            <person name="Rollins J.A."/>
            <person name="Rounsley S."/>
            <person name="Schardl C.L."/>
            <person name="Schwartz D.C."/>
            <person name="Shenoy N."/>
            <person name="Shirasu K."/>
            <person name="Sikhakolli U.R."/>
            <person name="Stueber K."/>
            <person name="Sukno S.A."/>
            <person name="Sweigard J.A."/>
            <person name="Takano Y."/>
            <person name="Takahara H."/>
            <person name="Trail F."/>
            <person name="van der Does H.C."/>
            <person name="Voll L.M."/>
            <person name="Will I."/>
            <person name="Young S."/>
            <person name="Zeng Q."/>
            <person name="Zhang J."/>
            <person name="Zhou S."/>
            <person name="Dickman M.B."/>
            <person name="Schulze-Lefert P."/>
            <person name="Ver Loren van Themaat E."/>
            <person name="Ma L.-J."/>
            <person name="Vaillancourt L.J."/>
        </authorList>
    </citation>
    <scope>NUCLEOTIDE SEQUENCE [LARGE SCALE GENOMIC DNA]</scope>
    <source>
        <strain evidence="8">M1.001 / M2 / FGSC 10212</strain>
    </source>
</reference>
<dbReference type="InterPro" id="IPR011706">
    <property type="entry name" value="Cu-oxidase_C"/>
</dbReference>
<keyword evidence="5" id="KW-0325">Glycoprotein</keyword>
<evidence type="ECO:0000313" key="8">
    <source>
        <dbReference type="Proteomes" id="UP000008782"/>
    </source>
</evidence>
<dbReference type="VEuPathDB" id="FungiDB:GLRG_00954"/>